<feature type="compositionally biased region" description="Basic and acidic residues" evidence="1">
    <location>
        <begin position="134"/>
        <end position="145"/>
    </location>
</feature>
<dbReference type="AlphaFoldDB" id="F0WV28"/>
<dbReference type="InterPro" id="IPR036397">
    <property type="entry name" value="RNaseH_sf"/>
</dbReference>
<dbReference type="HOGENOM" id="CLU_1605728_0_0_1"/>
<dbReference type="EMBL" id="FR824330">
    <property type="protein sequence ID" value="CCA25265.1"/>
    <property type="molecule type" value="Genomic_DNA"/>
</dbReference>
<organism evidence="2">
    <name type="scientific">Albugo laibachii Nc14</name>
    <dbReference type="NCBI Taxonomy" id="890382"/>
    <lineage>
        <taxon>Eukaryota</taxon>
        <taxon>Sar</taxon>
        <taxon>Stramenopiles</taxon>
        <taxon>Oomycota</taxon>
        <taxon>Peronosporomycetes</taxon>
        <taxon>Albuginales</taxon>
        <taxon>Albuginaceae</taxon>
        <taxon>Albugo</taxon>
    </lineage>
</organism>
<evidence type="ECO:0000313" key="2">
    <source>
        <dbReference type="EMBL" id="CCA25265.1"/>
    </source>
</evidence>
<feature type="region of interest" description="Disordered" evidence="1">
    <location>
        <begin position="134"/>
        <end position="166"/>
    </location>
</feature>
<gene>
    <name evidence="2" type="primary">AlNc14C285G10174</name>
    <name evidence="2" type="ORF">ALNC14_114090</name>
</gene>
<protein>
    <submittedName>
        <fullName evidence="2">Predicted protein putative</fullName>
    </submittedName>
</protein>
<reference evidence="2" key="2">
    <citation type="submission" date="2011-02" db="EMBL/GenBank/DDBJ databases">
        <authorList>
            <person name="MacLean D."/>
        </authorList>
    </citation>
    <scope>NUCLEOTIDE SEQUENCE</scope>
</reference>
<evidence type="ECO:0000256" key="1">
    <source>
        <dbReference type="SAM" id="MobiDB-lite"/>
    </source>
</evidence>
<sequence>MKKVECIECLERVGAPYSFDMAVIEFKARVRAHIRAKVEPEFVRTAAEQRHRVFVTPPSHSDLQPIEIPWARMKGNVGRKHTAKTTLDNVVESRDAEFAYLRGDEGQYRADGRTHISAMIDATTAIVKKLAKEEFDSDSAVKESDESSDSTCASDDSCSHSSNEEV</sequence>
<accession>F0WV28</accession>
<reference evidence="2" key="1">
    <citation type="journal article" date="2011" name="PLoS Biol.">
        <title>Gene gain and loss during evolution of obligate parasitism in the white rust pathogen of Arabidopsis thaliana.</title>
        <authorList>
            <person name="Kemen E."/>
            <person name="Gardiner A."/>
            <person name="Schultz-Larsen T."/>
            <person name="Kemen A.C."/>
            <person name="Balmuth A.L."/>
            <person name="Robert-Seilaniantz A."/>
            <person name="Bailey K."/>
            <person name="Holub E."/>
            <person name="Studholme D.J."/>
            <person name="Maclean D."/>
            <person name="Jones J.D."/>
        </authorList>
    </citation>
    <scope>NUCLEOTIDE SEQUENCE</scope>
</reference>
<feature type="compositionally biased region" description="Low complexity" evidence="1">
    <location>
        <begin position="149"/>
        <end position="166"/>
    </location>
</feature>
<dbReference type="GO" id="GO:0003676">
    <property type="term" value="F:nucleic acid binding"/>
    <property type="evidence" value="ECO:0007669"/>
    <property type="project" value="InterPro"/>
</dbReference>
<proteinExistence type="predicted"/>
<name>F0WV28_9STRA</name>
<dbReference type="Gene3D" id="3.30.420.10">
    <property type="entry name" value="Ribonuclease H-like superfamily/Ribonuclease H"/>
    <property type="match status" value="1"/>
</dbReference>